<dbReference type="HAMAP" id="MF_01522">
    <property type="entry name" value="Kup"/>
    <property type="match status" value="1"/>
</dbReference>
<feature type="transmembrane region" description="Helical" evidence="11">
    <location>
        <begin position="429"/>
        <end position="450"/>
    </location>
</feature>
<keyword evidence="9 11" id="KW-0406">Ion transport</keyword>
<evidence type="ECO:0000256" key="5">
    <source>
        <dbReference type="ARBA" id="ARBA00022692"/>
    </source>
</evidence>
<evidence type="ECO:0000256" key="7">
    <source>
        <dbReference type="ARBA" id="ARBA00022958"/>
    </source>
</evidence>
<feature type="transmembrane region" description="Helical" evidence="11">
    <location>
        <begin position="53"/>
        <end position="79"/>
    </location>
</feature>
<feature type="transmembrane region" description="Helical" evidence="11">
    <location>
        <begin position="297"/>
        <end position="328"/>
    </location>
</feature>
<dbReference type="Pfam" id="PF02705">
    <property type="entry name" value="K_trans"/>
    <property type="match status" value="1"/>
</dbReference>
<keyword evidence="3 11" id="KW-1003">Cell membrane</keyword>
<comment type="function">
    <text evidence="11">Transport of potassium into the cell. Likely operates as a K(+):H(+) symporter.</text>
</comment>
<evidence type="ECO:0000256" key="10">
    <source>
        <dbReference type="ARBA" id="ARBA00023136"/>
    </source>
</evidence>
<keyword evidence="4 11" id="KW-0633">Potassium transport</keyword>
<evidence type="ECO:0000259" key="13">
    <source>
        <dbReference type="Pfam" id="PF22776"/>
    </source>
</evidence>
<evidence type="ECO:0000313" key="14">
    <source>
        <dbReference type="EMBL" id="UUX34243.1"/>
    </source>
</evidence>
<feature type="domain" description="K+ potassium transporter integral membrane" evidence="12">
    <location>
        <begin position="17"/>
        <end position="465"/>
    </location>
</feature>
<evidence type="ECO:0000256" key="4">
    <source>
        <dbReference type="ARBA" id="ARBA00022538"/>
    </source>
</evidence>
<evidence type="ECO:0000259" key="12">
    <source>
        <dbReference type="Pfam" id="PF02705"/>
    </source>
</evidence>
<feature type="transmembrane region" description="Helical" evidence="11">
    <location>
        <begin position="219"/>
        <end position="239"/>
    </location>
</feature>
<feature type="transmembrane region" description="Helical" evidence="11">
    <location>
        <begin position="100"/>
        <end position="124"/>
    </location>
</feature>
<feature type="transmembrane region" description="Helical" evidence="11">
    <location>
        <begin position="174"/>
        <end position="193"/>
    </location>
</feature>
<evidence type="ECO:0000256" key="6">
    <source>
        <dbReference type="ARBA" id="ARBA00022847"/>
    </source>
</evidence>
<keyword evidence="8 11" id="KW-1133">Transmembrane helix</keyword>
<proteinExistence type="inferred from homology"/>
<evidence type="ECO:0000256" key="9">
    <source>
        <dbReference type="ARBA" id="ARBA00023065"/>
    </source>
</evidence>
<keyword evidence="6 11" id="KW-0769">Symport</keyword>
<feature type="domain" description="K+ potassium transporter C-terminal" evidence="13">
    <location>
        <begin position="489"/>
        <end position="643"/>
    </location>
</feature>
<keyword evidence="15" id="KW-1185">Reference proteome</keyword>
<evidence type="ECO:0000256" key="2">
    <source>
        <dbReference type="ARBA" id="ARBA00022448"/>
    </source>
</evidence>
<feature type="transmembrane region" description="Helical" evidence="11">
    <location>
        <begin position="376"/>
        <end position="393"/>
    </location>
</feature>
<name>A0ABY5P759_9LACT</name>
<keyword evidence="10 11" id="KW-0472">Membrane</keyword>
<dbReference type="PANTHER" id="PTHR30540">
    <property type="entry name" value="OSMOTIC STRESS POTASSIUM TRANSPORTER"/>
    <property type="match status" value="1"/>
</dbReference>
<evidence type="ECO:0000256" key="3">
    <source>
        <dbReference type="ARBA" id="ARBA00022475"/>
    </source>
</evidence>
<keyword evidence="2 11" id="KW-0813">Transport</keyword>
<dbReference type="InterPro" id="IPR023051">
    <property type="entry name" value="Kup"/>
</dbReference>
<evidence type="ECO:0000313" key="15">
    <source>
        <dbReference type="Proteomes" id="UP001315967"/>
    </source>
</evidence>
<feature type="transmembrane region" description="Helical" evidence="11">
    <location>
        <begin position="144"/>
        <end position="162"/>
    </location>
</feature>
<feature type="transmembrane region" description="Helical" evidence="11">
    <location>
        <begin position="349"/>
        <end position="370"/>
    </location>
</feature>
<dbReference type="RefSeq" id="WP_313793746.1">
    <property type="nucleotide sequence ID" value="NZ_CP102453.1"/>
</dbReference>
<feature type="transmembrane region" description="Helical" evidence="11">
    <location>
        <begin position="251"/>
        <end position="272"/>
    </location>
</feature>
<dbReference type="PANTHER" id="PTHR30540:SF83">
    <property type="entry name" value="K+ POTASSIUM TRANSPORTER"/>
    <property type="match status" value="1"/>
</dbReference>
<keyword evidence="5 11" id="KW-0812">Transmembrane</keyword>
<evidence type="ECO:0000256" key="8">
    <source>
        <dbReference type="ARBA" id="ARBA00022989"/>
    </source>
</evidence>
<evidence type="ECO:0000256" key="11">
    <source>
        <dbReference type="HAMAP-Rule" id="MF_01522"/>
    </source>
</evidence>
<reference evidence="14 15" key="1">
    <citation type="submission" date="2022-08" db="EMBL/GenBank/DDBJ databases">
        <title>Aerococcaceae sp. nov isolated from spoiled eye mask.</title>
        <authorList>
            <person name="Zhou G."/>
            <person name="Xie X.-B."/>
            <person name="Shi Q.-S."/>
            <person name="Wang Y.-S."/>
            <person name="Wen X."/>
            <person name="Peng H."/>
            <person name="Yang X.-J."/>
            <person name="Tao H.-B."/>
            <person name="Huang X.-M."/>
        </authorList>
    </citation>
    <scope>NUCLEOTIDE SEQUENCE [LARGE SCALE GENOMIC DNA]</scope>
    <source>
        <strain evidence="15">DM20194951</strain>
    </source>
</reference>
<dbReference type="Pfam" id="PF22776">
    <property type="entry name" value="K_trans_C"/>
    <property type="match status" value="1"/>
</dbReference>
<accession>A0ABY5P759</accession>
<organism evidence="14 15">
    <name type="scientific">Fundicoccus culcitae</name>
    <dbReference type="NCBI Taxonomy" id="2969821"/>
    <lineage>
        <taxon>Bacteria</taxon>
        <taxon>Bacillati</taxon>
        <taxon>Bacillota</taxon>
        <taxon>Bacilli</taxon>
        <taxon>Lactobacillales</taxon>
        <taxon>Aerococcaceae</taxon>
        <taxon>Fundicoccus</taxon>
    </lineage>
</organism>
<evidence type="ECO:0000256" key="1">
    <source>
        <dbReference type="ARBA" id="ARBA00004141"/>
    </source>
</evidence>
<dbReference type="EMBL" id="CP102453">
    <property type="protein sequence ID" value="UUX34243.1"/>
    <property type="molecule type" value="Genomic_DNA"/>
</dbReference>
<feature type="transmembrane region" description="Helical" evidence="11">
    <location>
        <begin position="405"/>
        <end position="423"/>
    </location>
</feature>
<protein>
    <recommendedName>
        <fullName evidence="11">Probable potassium transport system protein Kup</fullName>
    </recommendedName>
</protein>
<dbReference type="InterPro" id="IPR053951">
    <property type="entry name" value="K_trans_N"/>
</dbReference>
<keyword evidence="7 11" id="KW-0630">Potassium</keyword>
<gene>
    <name evidence="11" type="primary">kup</name>
    <name evidence="14" type="ORF">NRE15_00815</name>
</gene>
<dbReference type="Proteomes" id="UP001315967">
    <property type="component" value="Chromosome"/>
</dbReference>
<dbReference type="InterPro" id="IPR053952">
    <property type="entry name" value="K_trans_C"/>
</dbReference>
<comment type="subcellular location">
    <subcellularLocation>
        <location evidence="11">Cell membrane</location>
        <topology evidence="11">Multi-pass membrane protein</topology>
    </subcellularLocation>
    <subcellularLocation>
        <location evidence="1">Membrane</location>
        <topology evidence="1">Multi-pass membrane protein</topology>
    </subcellularLocation>
</comment>
<dbReference type="InterPro" id="IPR003855">
    <property type="entry name" value="K+_transporter"/>
</dbReference>
<comment type="similarity">
    <text evidence="11">Belongs to the HAK/KUP transporter (TC 2.A.72) family.</text>
</comment>
<comment type="catalytic activity">
    <reaction evidence="11">
        <text>K(+)(in) + H(+)(in) = K(+)(out) + H(+)(out)</text>
        <dbReference type="Rhea" id="RHEA:28490"/>
        <dbReference type="ChEBI" id="CHEBI:15378"/>
        <dbReference type="ChEBI" id="CHEBI:29103"/>
    </reaction>
</comment>
<feature type="transmembrane region" description="Helical" evidence="11">
    <location>
        <begin position="12"/>
        <end position="33"/>
    </location>
</feature>
<sequence>MEKNEQRHNQLSLGGLLVAMGVVYGDIGTSPLYVMKAIIAGNGGLASVSTDFILGAVSLIFWTLTLLTTIKYVVIALNADNHGEGGIFSLYTLVRKGSKYLIIPAMVGGSALLADGVLTPAVTVTTAVEGLRDIPSFYQRFGNNQNTIIIITLLILLILFSIQRFGTEKVGKAFGPIMLIWFTFLAVAGLLNFSQDLSVIRALNPVYAFKILFSAENHLGIFILGNVFLATTGAEALYSDMGHVGKQNIRFSWPYIKICLTLNYLGQAAWILRVKDDVNYLKVEQLNPFFNMLPDSWMLAGVIFTTVAAIIASQALLSGSFTLVSEAIKLKLLPRLHILYPGSSIGQMYIPVVNFILWIVCSMIVITFRTSSNMEAAYGLAITVTMLMTTLLLHEYLIQKGYSKIFAHVLTLFFAVVESVFFLTSIVKFFHGGFVAVLMALIILFIMVIWQKGNEIKEKAAVNVDIREYLDQIDALHDDDSLPLTQTNIVFLVPSIENNLIGRQFIYSILDKSPKKAKVYWFVNVEVTDTPYTQEFEVDTLGTDYIVMVKFYLGFRVPQEVNIYIRQIIHDLMKEGRIPKQPQRYSITPNRQVGDFQFVIIQESLSQTTVLSKLDKQVMQIKLFIKRHTLSLDHWFGLEYSEVQYETIPLYIGEVRKTHLVEREHV</sequence>